<comment type="caution">
    <text evidence="2">The sequence shown here is derived from an EMBL/GenBank/DDBJ whole genome shotgun (WGS) entry which is preliminary data.</text>
</comment>
<feature type="compositionally biased region" description="Polar residues" evidence="1">
    <location>
        <begin position="127"/>
        <end position="139"/>
    </location>
</feature>
<feature type="compositionally biased region" description="Acidic residues" evidence="1">
    <location>
        <begin position="509"/>
        <end position="518"/>
    </location>
</feature>
<protein>
    <submittedName>
        <fullName evidence="2">Uncharacterized protein</fullName>
    </submittedName>
</protein>
<name>A0A7J6NI54_PEROL</name>
<sequence>SRACRHSNVAGACPVLRLSLEFGLEDPISGGFITESREASPSGEPGRGYLWLLSQLAARPGRNVPEVIFFQKGVAFRMFAMGGESASILTMTAKRPDGGSDMRTGVLLKKLYNLERKRYAHRESYLAKSSQPDTKSATPETGEGLGQERRHDLLFKDCDAVFIIRYVDGAVRSVSAAEASTLPFRDENPSVRVSSVAPDPCSLRLRMKPQLPSQMPGVQRTTPISYRYFKPGAEAVMAMGEQQSPALEILVRDAVGRIAGLLSTRWTILAGIFDFEFDALTDRLWLVGAYQLQVEGLMLSPSDEEELPPPVCNGPTDPMESEDRAAKAENDWDVIGSPEEVDKWLQSRETELGSVAARWNYQVQEERDRREEQLLKKLSAEENVTEWVVPVLLVCMRAKLHVPRRPQSSEWLTKRQSITTQVAGISKLWPKEDLAPMPRALQRYRDCAMKMGNFAARHLTKGDEDIGREDLMGLLKRSEEDEDDSSHQSGLSMGSIASKSHTCSNSSDGDNDNDDVGP</sequence>
<feature type="non-terminal residue" evidence="2">
    <location>
        <position position="1"/>
    </location>
</feature>
<accession>A0A7J6NI54</accession>
<reference evidence="2 3" key="1">
    <citation type="submission" date="2020-04" db="EMBL/GenBank/DDBJ databases">
        <title>Perkinsus olseni comparative genomics.</title>
        <authorList>
            <person name="Bogema D.R."/>
        </authorList>
    </citation>
    <scope>NUCLEOTIDE SEQUENCE [LARGE SCALE GENOMIC DNA]</scope>
    <source>
        <strain evidence="2 3">ATCC PRA-207</strain>
    </source>
</reference>
<proteinExistence type="predicted"/>
<feature type="region of interest" description="Disordered" evidence="1">
    <location>
        <begin position="123"/>
        <end position="148"/>
    </location>
</feature>
<dbReference type="AlphaFoldDB" id="A0A7J6NI54"/>
<organism evidence="2 3">
    <name type="scientific">Perkinsus olseni</name>
    <name type="common">Perkinsus atlanticus</name>
    <dbReference type="NCBI Taxonomy" id="32597"/>
    <lineage>
        <taxon>Eukaryota</taxon>
        <taxon>Sar</taxon>
        <taxon>Alveolata</taxon>
        <taxon>Perkinsozoa</taxon>
        <taxon>Perkinsea</taxon>
        <taxon>Perkinsida</taxon>
        <taxon>Perkinsidae</taxon>
        <taxon>Perkinsus</taxon>
    </lineage>
</organism>
<evidence type="ECO:0000313" key="3">
    <source>
        <dbReference type="Proteomes" id="UP000553632"/>
    </source>
</evidence>
<feature type="compositionally biased region" description="Polar residues" evidence="1">
    <location>
        <begin position="487"/>
        <end position="503"/>
    </location>
</feature>
<keyword evidence="3" id="KW-1185">Reference proteome</keyword>
<feature type="region of interest" description="Disordered" evidence="1">
    <location>
        <begin position="475"/>
        <end position="518"/>
    </location>
</feature>
<evidence type="ECO:0000313" key="2">
    <source>
        <dbReference type="EMBL" id="KAF4683583.1"/>
    </source>
</evidence>
<dbReference type="EMBL" id="JABANO010040617">
    <property type="protein sequence ID" value="KAF4683583.1"/>
    <property type="molecule type" value="Genomic_DNA"/>
</dbReference>
<gene>
    <name evidence="2" type="ORF">FOZ63_028815</name>
</gene>
<dbReference type="Proteomes" id="UP000553632">
    <property type="component" value="Unassembled WGS sequence"/>
</dbReference>
<evidence type="ECO:0000256" key="1">
    <source>
        <dbReference type="SAM" id="MobiDB-lite"/>
    </source>
</evidence>